<sequence>MSGKHPWTTDEDAAMAKAVSLVLTFTIHRLCVWHMNQNACKHLAGVVKEYKKFNVDFQHCIYDIEEEDEFLSAWDRMLDKYGLHENEWLQRWFEKREHWALVYGRNTFSVHMSTTQRSESMNNELKRYISVKYDMLTFFYHFERLVADKRFEEVRCDFKATQSTPKLKTEASYMLRQAVTTYTPTIFKMFQEQVLRTLNYDTFLSGGSNETEKVYKVKFHGTQRDHVVRFFLTEEKVSCSCKKFEFAGILCSHCLKVLDINNIKHIPQEYILKRWIIDAKVLDITSKRSQHEDQKVRMSNRYRDLCKMFMKIAARAAESDESYEKAAHCGEHLAQEVEKCLKIRADPELGNSCTTKGLNIDSSRVSKHNEGLTKPKGIKVKEKTTKGSKRPVGGFEKAAGKKKKNMDNTVQVQPQGISTGHLEFFTNQMAAYQLQYNNILDASMPPSIGNTIPHTQELPGFQPNCPVHNTISMSMHPQELARFQPYGSLVGHPTNQMYTYLPQQNYAMDPSLQRTIAASTSSLMTRQNQEFFNQPKPT</sequence>
<evidence type="ECO:0000313" key="2">
    <source>
        <dbReference type="Proteomes" id="UP001732700"/>
    </source>
</evidence>
<accession>A0ACD5XZQ0</accession>
<reference evidence="1" key="1">
    <citation type="submission" date="2021-05" db="EMBL/GenBank/DDBJ databases">
        <authorList>
            <person name="Scholz U."/>
            <person name="Mascher M."/>
            <person name="Fiebig A."/>
        </authorList>
    </citation>
    <scope>NUCLEOTIDE SEQUENCE [LARGE SCALE GENOMIC DNA]</scope>
</reference>
<reference evidence="1" key="2">
    <citation type="submission" date="2025-09" db="UniProtKB">
        <authorList>
            <consortium name="EnsemblPlants"/>
        </authorList>
    </citation>
    <scope>IDENTIFICATION</scope>
</reference>
<organism evidence="1 2">
    <name type="scientific">Avena sativa</name>
    <name type="common">Oat</name>
    <dbReference type="NCBI Taxonomy" id="4498"/>
    <lineage>
        <taxon>Eukaryota</taxon>
        <taxon>Viridiplantae</taxon>
        <taxon>Streptophyta</taxon>
        <taxon>Embryophyta</taxon>
        <taxon>Tracheophyta</taxon>
        <taxon>Spermatophyta</taxon>
        <taxon>Magnoliopsida</taxon>
        <taxon>Liliopsida</taxon>
        <taxon>Poales</taxon>
        <taxon>Poaceae</taxon>
        <taxon>BOP clade</taxon>
        <taxon>Pooideae</taxon>
        <taxon>Poodae</taxon>
        <taxon>Poeae</taxon>
        <taxon>Poeae Chloroplast Group 1 (Aveneae type)</taxon>
        <taxon>Aveninae</taxon>
        <taxon>Avena</taxon>
    </lineage>
</organism>
<dbReference type="EnsemblPlants" id="AVESA.00010b.r2.5CG0879470.1">
    <property type="protein sequence ID" value="AVESA.00010b.r2.5CG0879470.1.CDS"/>
    <property type="gene ID" value="AVESA.00010b.r2.5CG0879470"/>
</dbReference>
<dbReference type="Proteomes" id="UP001732700">
    <property type="component" value="Chromosome 5C"/>
</dbReference>
<keyword evidence="2" id="KW-1185">Reference proteome</keyword>
<name>A0ACD5XZQ0_AVESA</name>
<protein>
    <submittedName>
        <fullName evidence="1">Uncharacterized protein</fullName>
    </submittedName>
</protein>
<proteinExistence type="predicted"/>
<evidence type="ECO:0000313" key="1">
    <source>
        <dbReference type="EnsemblPlants" id="AVESA.00010b.r2.5CG0879470.1.CDS"/>
    </source>
</evidence>